<feature type="signal peptide" evidence="1">
    <location>
        <begin position="1"/>
        <end position="16"/>
    </location>
</feature>
<feature type="non-terminal residue" evidence="2">
    <location>
        <position position="82"/>
    </location>
</feature>
<organism evidence="2 3">
    <name type="scientific">Allacma fusca</name>
    <dbReference type="NCBI Taxonomy" id="39272"/>
    <lineage>
        <taxon>Eukaryota</taxon>
        <taxon>Metazoa</taxon>
        <taxon>Ecdysozoa</taxon>
        <taxon>Arthropoda</taxon>
        <taxon>Hexapoda</taxon>
        <taxon>Collembola</taxon>
        <taxon>Symphypleona</taxon>
        <taxon>Sminthuridae</taxon>
        <taxon>Allacma</taxon>
    </lineage>
</organism>
<keyword evidence="1" id="KW-0732">Signal</keyword>
<proteinExistence type="predicted"/>
<dbReference type="OrthoDB" id="8265551at2759"/>
<keyword evidence="3" id="KW-1185">Reference proteome</keyword>
<gene>
    <name evidence="2" type="ORF">AFUS01_LOCUS497</name>
</gene>
<dbReference type="Proteomes" id="UP000708208">
    <property type="component" value="Unassembled WGS sequence"/>
</dbReference>
<protein>
    <submittedName>
        <fullName evidence="2">Uncharacterized protein</fullName>
    </submittedName>
</protein>
<comment type="caution">
    <text evidence="2">The sequence shown here is derived from an EMBL/GenBank/DDBJ whole genome shotgun (WGS) entry which is preliminary data.</text>
</comment>
<dbReference type="EMBL" id="CAJVCH010002348">
    <property type="protein sequence ID" value="CAG7643932.1"/>
    <property type="molecule type" value="Genomic_DNA"/>
</dbReference>
<name>A0A8J2JL97_9HEXA</name>
<feature type="chain" id="PRO_5035254690" evidence="1">
    <location>
        <begin position="17"/>
        <end position="82"/>
    </location>
</feature>
<evidence type="ECO:0000313" key="3">
    <source>
        <dbReference type="Proteomes" id="UP000708208"/>
    </source>
</evidence>
<accession>A0A8J2JL97</accession>
<reference evidence="2" key="1">
    <citation type="submission" date="2021-06" db="EMBL/GenBank/DDBJ databases">
        <authorList>
            <person name="Hodson N. C."/>
            <person name="Mongue J. A."/>
            <person name="Jaron S. K."/>
        </authorList>
    </citation>
    <scope>NUCLEOTIDE SEQUENCE</scope>
</reference>
<evidence type="ECO:0000256" key="1">
    <source>
        <dbReference type="SAM" id="SignalP"/>
    </source>
</evidence>
<dbReference type="AlphaFoldDB" id="A0A8J2JL97"/>
<sequence length="82" mass="9222">MLLFLVSSAILALVRAEITPEILDSYRSYSYGILHDKYTRKVGDDIGASGFYTIGLGHLLAVINEKLWPIDTYGFDNVLKLR</sequence>
<evidence type="ECO:0000313" key="2">
    <source>
        <dbReference type="EMBL" id="CAG7643932.1"/>
    </source>
</evidence>